<feature type="region of interest" description="Disordered" evidence="1">
    <location>
        <begin position="119"/>
        <end position="142"/>
    </location>
</feature>
<organism evidence="2 3">
    <name type="scientific">Trichophyton equinum (strain ATCC MYA-4606 / CBS 127.97)</name>
    <name type="common">Horse ringworm fungus</name>
    <dbReference type="NCBI Taxonomy" id="559882"/>
    <lineage>
        <taxon>Eukaryota</taxon>
        <taxon>Fungi</taxon>
        <taxon>Dikarya</taxon>
        <taxon>Ascomycota</taxon>
        <taxon>Pezizomycotina</taxon>
        <taxon>Eurotiomycetes</taxon>
        <taxon>Eurotiomycetidae</taxon>
        <taxon>Onygenales</taxon>
        <taxon>Arthrodermataceae</taxon>
        <taxon>Trichophyton</taxon>
    </lineage>
</organism>
<feature type="compositionally biased region" description="Polar residues" evidence="1">
    <location>
        <begin position="48"/>
        <end position="74"/>
    </location>
</feature>
<reference evidence="3" key="1">
    <citation type="journal article" date="2012" name="MBio">
        <title>Comparative genome analysis of Trichophyton rubrum and related dermatophytes reveals candidate genes involved in infection.</title>
        <authorList>
            <person name="Martinez D.A."/>
            <person name="Oliver B.G."/>
            <person name="Graeser Y."/>
            <person name="Goldberg J.M."/>
            <person name="Li W."/>
            <person name="Martinez-Rossi N.M."/>
            <person name="Monod M."/>
            <person name="Shelest E."/>
            <person name="Barton R.C."/>
            <person name="Birch E."/>
            <person name="Brakhage A.A."/>
            <person name="Chen Z."/>
            <person name="Gurr S.J."/>
            <person name="Heiman D."/>
            <person name="Heitman J."/>
            <person name="Kosti I."/>
            <person name="Rossi A."/>
            <person name="Saif S."/>
            <person name="Samalova M."/>
            <person name="Saunders C.W."/>
            <person name="Shea T."/>
            <person name="Summerbell R.C."/>
            <person name="Xu J."/>
            <person name="Young S."/>
            <person name="Zeng Q."/>
            <person name="Birren B.W."/>
            <person name="Cuomo C.A."/>
            <person name="White T.C."/>
        </authorList>
    </citation>
    <scope>NUCLEOTIDE SEQUENCE [LARGE SCALE GENOMIC DNA]</scope>
    <source>
        <strain evidence="3">ATCC MYA-4606 / CBS 127.97</strain>
    </source>
</reference>
<feature type="compositionally biased region" description="Basic and acidic residues" evidence="1">
    <location>
        <begin position="1"/>
        <end position="13"/>
    </location>
</feature>
<gene>
    <name evidence="2" type="ORF">TEQG_07105</name>
</gene>
<accession>F2Q1M1</accession>
<evidence type="ECO:0000256" key="1">
    <source>
        <dbReference type="SAM" id="MobiDB-lite"/>
    </source>
</evidence>
<keyword evidence="3" id="KW-1185">Reference proteome</keyword>
<dbReference type="Proteomes" id="UP000009169">
    <property type="component" value="Unassembled WGS sequence"/>
</dbReference>
<evidence type="ECO:0000313" key="3">
    <source>
        <dbReference type="Proteomes" id="UP000009169"/>
    </source>
</evidence>
<protein>
    <submittedName>
        <fullName evidence="2">Uncharacterized protein</fullName>
    </submittedName>
</protein>
<dbReference type="HOGENOM" id="CLU_1611981_0_0_1"/>
<feature type="region of interest" description="Disordered" evidence="1">
    <location>
        <begin position="1"/>
        <end position="85"/>
    </location>
</feature>
<sequence length="165" mass="17000">MQRQEGIDKIVRAKKEKGKTSRTVDGGRGGFKTGRNTGYTGSGDAARPNTSNPMSSPSVAAGPCSSSVDNSSLGGRTARRPIGKAMQRRAAQIPLACISIENAVPWTRAAPRTAIASLSCPSRPSSRPGHRPAANNSAAGAAVLPPAARSEASLYSFIQRGEGSP</sequence>
<dbReference type="AlphaFoldDB" id="F2Q1M1"/>
<dbReference type="eggNOG" id="ENOG502RQA2">
    <property type="taxonomic scope" value="Eukaryota"/>
</dbReference>
<evidence type="ECO:0000313" key="2">
    <source>
        <dbReference type="EMBL" id="EGE08039.1"/>
    </source>
</evidence>
<dbReference type="EMBL" id="DS995771">
    <property type="protein sequence ID" value="EGE08039.1"/>
    <property type="molecule type" value="Genomic_DNA"/>
</dbReference>
<name>F2Q1M1_TRIEC</name>
<proteinExistence type="predicted"/>
<dbReference type="VEuPathDB" id="FungiDB:TEQG_07105"/>